<comment type="similarity">
    <text evidence="2 9">Belongs to the OXA1/ALB3/YidC family.</text>
</comment>
<feature type="compositionally biased region" description="Polar residues" evidence="10">
    <location>
        <begin position="649"/>
        <end position="660"/>
    </location>
</feature>
<organism evidence="13 14">
    <name type="scientific">Champsocephalus esox</name>
    <name type="common">pike icefish</name>
    <dbReference type="NCBI Taxonomy" id="159716"/>
    <lineage>
        <taxon>Eukaryota</taxon>
        <taxon>Metazoa</taxon>
        <taxon>Chordata</taxon>
        <taxon>Craniata</taxon>
        <taxon>Vertebrata</taxon>
        <taxon>Euteleostomi</taxon>
        <taxon>Actinopterygii</taxon>
        <taxon>Neopterygii</taxon>
        <taxon>Teleostei</taxon>
        <taxon>Neoteleostei</taxon>
        <taxon>Acanthomorphata</taxon>
        <taxon>Eupercaria</taxon>
        <taxon>Perciformes</taxon>
        <taxon>Notothenioidei</taxon>
        <taxon>Channichthyidae</taxon>
        <taxon>Champsocephalus</taxon>
    </lineage>
</organism>
<dbReference type="SUPFAM" id="SSF54001">
    <property type="entry name" value="Cysteine proteinases"/>
    <property type="match status" value="2"/>
</dbReference>
<evidence type="ECO:0000313" key="14">
    <source>
        <dbReference type="Proteomes" id="UP001335648"/>
    </source>
</evidence>
<feature type="transmembrane region" description="Helical" evidence="11">
    <location>
        <begin position="1036"/>
        <end position="1058"/>
    </location>
</feature>
<dbReference type="Pfam" id="PF00443">
    <property type="entry name" value="UCH"/>
    <property type="match status" value="2"/>
</dbReference>
<evidence type="ECO:0000256" key="4">
    <source>
        <dbReference type="ARBA" id="ARBA00022792"/>
    </source>
</evidence>
<feature type="compositionally biased region" description="Acidic residues" evidence="10">
    <location>
        <begin position="432"/>
        <end position="443"/>
    </location>
</feature>
<evidence type="ECO:0000313" key="13">
    <source>
        <dbReference type="EMBL" id="KAK5875784.1"/>
    </source>
</evidence>
<evidence type="ECO:0000256" key="2">
    <source>
        <dbReference type="ARBA" id="ARBA00009877"/>
    </source>
</evidence>
<feature type="region of interest" description="Disordered" evidence="10">
    <location>
        <begin position="416"/>
        <end position="449"/>
    </location>
</feature>
<reference evidence="13 14" key="1">
    <citation type="journal article" date="2023" name="Mol. Biol. Evol.">
        <title>Genomics of Secondarily Temperate Adaptation in the Only Non-Antarctic Icefish.</title>
        <authorList>
            <person name="Rivera-Colon A.G."/>
            <person name="Rayamajhi N."/>
            <person name="Minhas B.F."/>
            <person name="Madrigal G."/>
            <person name="Bilyk K.T."/>
            <person name="Yoon V."/>
            <person name="Hune M."/>
            <person name="Gregory S."/>
            <person name="Cheng C.H.C."/>
            <person name="Catchen J.M."/>
        </authorList>
    </citation>
    <scope>NUCLEOTIDE SEQUENCE [LARGE SCALE GENOMIC DNA]</scope>
    <source>
        <strain evidence="13">JC2023a</strain>
    </source>
</reference>
<evidence type="ECO:0000259" key="12">
    <source>
        <dbReference type="PROSITE" id="PS50235"/>
    </source>
</evidence>
<dbReference type="PROSITE" id="PS00973">
    <property type="entry name" value="USP_2"/>
    <property type="match status" value="1"/>
</dbReference>
<feature type="compositionally biased region" description="Polar residues" evidence="10">
    <location>
        <begin position="576"/>
        <end position="588"/>
    </location>
</feature>
<evidence type="ECO:0000256" key="6">
    <source>
        <dbReference type="ARBA" id="ARBA00022989"/>
    </source>
</evidence>
<feature type="compositionally biased region" description="Low complexity" evidence="10">
    <location>
        <begin position="1311"/>
        <end position="1321"/>
    </location>
</feature>
<dbReference type="GO" id="GO:0032977">
    <property type="term" value="F:membrane insertase activity"/>
    <property type="evidence" value="ECO:0007669"/>
    <property type="project" value="InterPro"/>
</dbReference>
<dbReference type="EMBL" id="JAULUE010002068">
    <property type="protein sequence ID" value="KAK5875784.1"/>
    <property type="molecule type" value="Genomic_DNA"/>
</dbReference>
<evidence type="ECO:0000256" key="3">
    <source>
        <dbReference type="ARBA" id="ARBA00022692"/>
    </source>
</evidence>
<feature type="transmembrane region" description="Helical" evidence="11">
    <location>
        <begin position="1112"/>
        <end position="1132"/>
    </location>
</feature>
<evidence type="ECO:0000256" key="9">
    <source>
        <dbReference type="RuleBase" id="RU003945"/>
    </source>
</evidence>
<dbReference type="GO" id="GO:0004843">
    <property type="term" value="F:cysteine-type deubiquitinase activity"/>
    <property type="evidence" value="ECO:0007669"/>
    <property type="project" value="InterPro"/>
</dbReference>
<dbReference type="GO" id="GO:0032979">
    <property type="term" value="P:protein insertion into mitochondrial inner membrane from matrix"/>
    <property type="evidence" value="ECO:0007669"/>
    <property type="project" value="TreeGrafter"/>
</dbReference>
<evidence type="ECO:0000256" key="5">
    <source>
        <dbReference type="ARBA" id="ARBA00022946"/>
    </source>
</evidence>
<feature type="compositionally biased region" description="Basic and acidic residues" evidence="10">
    <location>
        <begin position="783"/>
        <end position="795"/>
    </location>
</feature>
<feature type="region of interest" description="Disordered" evidence="10">
    <location>
        <begin position="752"/>
        <end position="863"/>
    </location>
</feature>
<dbReference type="NCBIfam" id="TIGR03592">
    <property type="entry name" value="yidC_oxa1_cterm"/>
    <property type="match status" value="1"/>
</dbReference>
<evidence type="ECO:0000256" key="11">
    <source>
        <dbReference type="SAM" id="Phobius"/>
    </source>
</evidence>
<dbReference type="GO" id="GO:0016579">
    <property type="term" value="P:protein deubiquitination"/>
    <property type="evidence" value="ECO:0007669"/>
    <property type="project" value="InterPro"/>
</dbReference>
<dbReference type="PROSITE" id="PS50235">
    <property type="entry name" value="USP_3"/>
    <property type="match status" value="1"/>
</dbReference>
<dbReference type="PANTHER" id="PTHR12428">
    <property type="entry name" value="OXA1"/>
    <property type="match status" value="1"/>
</dbReference>
<dbReference type="InterPro" id="IPR018200">
    <property type="entry name" value="USP_CS"/>
</dbReference>
<sequence length="1333" mass="150122">MINGVMNIWSAGMSEAIKYHGLENQGSTCYLNSVLQVLFMTKDFREAVERYTRDHPDTEHIDLQLKSLFGDLKCYPAYTYNITKKLGINEVYEQQDAAEYFEKILAKTSDDASKIFHGQLTHKNTCSSCGTETGAAGPFWNLPLALMASCGQNFSVVNGIEKYFREASLNGENQMYCEKCDDKSDATTKCVIKHHPEVLMLLLKRFEFDYYSMRYVKINCTVDVPCTLQIPENQPYELYAMVDHFGDLSSGHYIATIRPEDDGRWHSFNDRCVTEANYKPFQLDQVEKSDSAYLLFYRKKKVHAADTQDTREESTQCQDGVEKTAGAGCTNAVDVSIDNNLETGFSNYVNDEWRRSSYLSSSEDRPIASYNSPNIHQECNEERKDMRYHLQDDNAEKQRDKGEMITSDEEAMTGIAEAENQSKKTEIVSGETELEESVDDQGEDSARPGDVIHRKSQEGDDIHNTSCHDYKQEVSNMHPQNVDMQKDEEQMAVEGHAQSERRGIDYPNRFPEHQYHEELYYVKQDMYKDEMGTQEVEGKDVPKPVIIRYYNEDKERTSGTRKLLTKYDLFYESKQSTSKMSRLYQSPEQQREDMDVKGHLEHERGGVPAAGTQDFREESTPGDSPLSTWETQDQSPAERRHAGIRTSRDTSPVESVSNMRSPPAIKYHGLENQGSTCYLNSVLQVLFMTKDFREAVEGLPSENTEHIDLQLQSLFGDLKSRTAKTKDITKKLASKTCLLQVLRSSDLPVRPRTRVQLRGEREREEDEGTAEEGKDPAATAFINRDEGRGIKDKARVKSRKPGRSPDISNVESKEEGNDLSAEKPRDEGKVNIDDEDDMRGNAGMKESGKGRRAKHGHFKKQDESRDIWNHRLLQKSHLHTVFESRSPAARTLLGRTQNRKFLWVNAAAVRHNSSQIPPEDVTTATSETLRVLQSSPLISQPITEQILVETVSTAAPSVNTSPPPVLDSSSELLSADSAVVLSQSFTEQLADVAPTAAEVLQAVAAEPRLVELGLGSYTPVGLVQNLLEFAHMDVGLPWWGAIVVGTVFARLAVFPVIVKGQREAAKLNNVLPELTKLNTRMSEAKSSGNKFDFAKAYSDLNLFQKKHDVNPLRGFLVPLIQAPVFISFFIALRKMSELPVPSMQSGGLLWFPDLTAADPFYILPVIVTGTMFFILELGAESGVDNPNLRTMKTVFRIMPFVILPFTINFPTAVFTYWLTSNCFSLGQVVLLRHPLVREKLMIPARIEHPTSAVPQNEGLIASLKKGWNNAQLAQQLSERERRINNHLEIASKGPLRQTFNHNPLQQPTPPVAAASAKAKPAGKAEKPWKDTVE</sequence>
<keyword evidence="6 11" id="KW-1133">Transmembrane helix</keyword>
<keyword evidence="8 11" id="KW-0472">Membrane</keyword>
<dbReference type="PANTHER" id="PTHR12428:SF66">
    <property type="entry name" value="MITOCHONDRIAL INNER MEMBRANE PROTEIN OXA1L"/>
    <property type="match status" value="1"/>
</dbReference>
<feature type="compositionally biased region" description="Basic and acidic residues" evidence="10">
    <location>
        <begin position="589"/>
        <end position="605"/>
    </location>
</feature>
<keyword evidence="4" id="KW-0999">Mitochondrion inner membrane</keyword>
<feature type="compositionally biased region" description="Basic and acidic residues" evidence="10">
    <location>
        <begin position="811"/>
        <end position="832"/>
    </location>
</feature>
<dbReference type="Pfam" id="PF02096">
    <property type="entry name" value="60KD_IMP"/>
    <property type="match status" value="1"/>
</dbReference>
<feature type="transmembrane region" description="Helical" evidence="11">
    <location>
        <begin position="1160"/>
        <end position="1179"/>
    </location>
</feature>
<keyword evidence="14" id="KW-1185">Reference proteome</keyword>
<dbReference type="GO" id="GO:0005743">
    <property type="term" value="C:mitochondrial inner membrane"/>
    <property type="evidence" value="ECO:0007669"/>
    <property type="project" value="UniProtKB-SubCell"/>
</dbReference>
<evidence type="ECO:0000256" key="10">
    <source>
        <dbReference type="SAM" id="MobiDB-lite"/>
    </source>
</evidence>
<evidence type="ECO:0000256" key="8">
    <source>
        <dbReference type="ARBA" id="ARBA00023136"/>
    </source>
</evidence>
<dbReference type="PROSITE" id="PS00972">
    <property type="entry name" value="USP_1"/>
    <property type="match status" value="2"/>
</dbReference>
<feature type="region of interest" description="Disordered" evidence="10">
    <location>
        <begin position="1292"/>
        <end position="1333"/>
    </location>
</feature>
<dbReference type="InterPro" id="IPR028889">
    <property type="entry name" value="USP"/>
</dbReference>
<evidence type="ECO:0000256" key="1">
    <source>
        <dbReference type="ARBA" id="ARBA00004448"/>
    </source>
</evidence>
<feature type="domain" description="USP" evidence="12">
    <location>
        <begin position="20"/>
        <end position="300"/>
    </location>
</feature>
<evidence type="ECO:0000256" key="7">
    <source>
        <dbReference type="ARBA" id="ARBA00023128"/>
    </source>
</evidence>
<dbReference type="InterPro" id="IPR038765">
    <property type="entry name" value="Papain-like_cys_pep_sf"/>
</dbReference>
<accession>A0AAN8GC64</accession>
<feature type="compositionally biased region" description="Polar residues" evidence="10">
    <location>
        <begin position="621"/>
        <end position="635"/>
    </location>
</feature>
<comment type="caution">
    <text evidence="13">The sequence shown here is derived from an EMBL/GenBank/DDBJ whole genome shotgun (WGS) entry which is preliminary data.</text>
</comment>
<comment type="subcellular location">
    <subcellularLocation>
        <location evidence="9">Membrane</location>
        <topology evidence="9">Multi-pass membrane protein</topology>
    </subcellularLocation>
    <subcellularLocation>
        <location evidence="1">Mitochondrion inner membrane</location>
        <topology evidence="1">Multi-pass membrane protein</topology>
    </subcellularLocation>
</comment>
<dbReference type="InterPro" id="IPR001708">
    <property type="entry name" value="YidC/ALB3/OXA1/COX18"/>
</dbReference>
<dbReference type="Proteomes" id="UP001335648">
    <property type="component" value="Unassembled WGS sequence"/>
</dbReference>
<keyword evidence="3 9" id="KW-0812">Transmembrane</keyword>
<keyword evidence="5" id="KW-0809">Transit peptide</keyword>
<protein>
    <recommendedName>
        <fullName evidence="12">USP domain-containing protein</fullName>
    </recommendedName>
</protein>
<proteinExistence type="inferred from homology"/>
<feature type="transmembrane region" description="Helical" evidence="11">
    <location>
        <begin position="1200"/>
        <end position="1218"/>
    </location>
</feature>
<dbReference type="CDD" id="cd20069">
    <property type="entry name" value="5TM_Oxa1-like"/>
    <property type="match status" value="1"/>
</dbReference>
<feature type="region of interest" description="Disordered" evidence="10">
    <location>
        <begin position="576"/>
        <end position="660"/>
    </location>
</feature>
<dbReference type="InterPro" id="IPR001394">
    <property type="entry name" value="Peptidase_C19_UCH"/>
</dbReference>
<dbReference type="InterPro" id="IPR028055">
    <property type="entry name" value="YidC/Oxa/ALB_C"/>
</dbReference>
<dbReference type="Gene3D" id="3.90.70.10">
    <property type="entry name" value="Cysteine proteinases"/>
    <property type="match status" value="2"/>
</dbReference>
<keyword evidence="7" id="KW-0496">Mitochondrion</keyword>
<feature type="compositionally biased region" description="Basic and acidic residues" evidence="10">
    <location>
        <begin position="1322"/>
        <end position="1333"/>
    </location>
</feature>
<gene>
    <name evidence="13" type="ORF">CesoFtcFv8_026828</name>
</gene>
<name>A0AAN8GC64_9TELE</name>